<feature type="domain" description="EamA" evidence="8">
    <location>
        <begin position="5"/>
        <end position="136"/>
    </location>
</feature>
<feature type="transmembrane region" description="Helical" evidence="7">
    <location>
        <begin position="207"/>
        <end position="227"/>
    </location>
</feature>
<dbReference type="InterPro" id="IPR037185">
    <property type="entry name" value="EmrE-like"/>
</dbReference>
<dbReference type="InterPro" id="IPR051258">
    <property type="entry name" value="Diverse_Substrate_Transporter"/>
</dbReference>
<feature type="transmembrane region" description="Helical" evidence="7">
    <location>
        <begin position="239"/>
        <end position="256"/>
    </location>
</feature>
<dbReference type="GO" id="GO:0005886">
    <property type="term" value="C:plasma membrane"/>
    <property type="evidence" value="ECO:0007669"/>
    <property type="project" value="UniProtKB-SubCell"/>
</dbReference>
<feature type="transmembrane region" description="Helical" evidence="7">
    <location>
        <begin position="268"/>
        <end position="289"/>
    </location>
</feature>
<dbReference type="OrthoDB" id="9804865at2"/>
<dbReference type="RefSeq" id="WP_008859400.1">
    <property type="nucleotide sequence ID" value="NZ_JH591187.1"/>
</dbReference>
<evidence type="ECO:0000313" key="9">
    <source>
        <dbReference type="EMBL" id="EHO63204.1"/>
    </source>
</evidence>
<dbReference type="HOGENOM" id="CLU_033863_21_2_9"/>
<reference evidence="9 10" key="1">
    <citation type="submission" date="2011-11" db="EMBL/GenBank/DDBJ databases">
        <title>The Genome Sequence of Dialister succinatiphilus YIT 11850.</title>
        <authorList>
            <consortium name="The Broad Institute Genome Sequencing Platform"/>
            <person name="Earl A."/>
            <person name="Ward D."/>
            <person name="Feldgarden M."/>
            <person name="Gevers D."/>
            <person name="Morotomi M."/>
            <person name="Young S.K."/>
            <person name="Zeng Q."/>
            <person name="Gargeya S."/>
            <person name="Fitzgerald M."/>
            <person name="Haas B."/>
            <person name="Abouelleil A."/>
            <person name="Alvarado L."/>
            <person name="Arachchi H.M."/>
            <person name="Berlin A."/>
            <person name="Brown A."/>
            <person name="Chapman S.B."/>
            <person name="Dunbar C."/>
            <person name="Gearin G."/>
            <person name="Goldberg J."/>
            <person name="Griggs A."/>
            <person name="Gujja S."/>
            <person name="Heiman D."/>
            <person name="Howarth C."/>
            <person name="Lui A."/>
            <person name="MacDonald P.J.P."/>
            <person name="Montmayeur A."/>
            <person name="Murphy C."/>
            <person name="Neiman D."/>
            <person name="Pearson M."/>
            <person name="Priest M."/>
            <person name="Roberts A."/>
            <person name="Saif S."/>
            <person name="Shea T."/>
            <person name="Sisk P."/>
            <person name="Stolte C."/>
            <person name="Sykes S."/>
            <person name="Wortman J."/>
            <person name="Nusbaum C."/>
            <person name="Birren B."/>
        </authorList>
    </citation>
    <scope>NUCLEOTIDE SEQUENCE [LARGE SCALE GENOMIC DNA]</scope>
    <source>
        <strain evidence="9 10">YIT 11850</strain>
    </source>
</reference>
<dbReference type="Proteomes" id="UP000003277">
    <property type="component" value="Unassembled WGS sequence"/>
</dbReference>
<dbReference type="STRING" id="742743.HMPREF9453_00904"/>
<sequence>MKYRLLLLAAALIWGFAFVAQVVGMDTVGPFTFNGVRFVIGSLALLPFLYFHREGKSPLPTSIPLWAAFLMVGIPLFLGATLQQVGLQYTTASKASFLTANYLLMVPITGLFLGQPLLRNHLIGAILAMAGVYFISITSDFSISLGDGLMLLCALSFTVQIHMLNYLTQRFSPVLLSAGQFMVTGVLNLMLAFLFETPDLAGLKGAAWPILYTGILSTSVAYTLQAVGQKYMPPTEASMILSMEMVFGGLSGLFFLDESFTLRQTIGVIAMTLGVFLSQIPSPVLLSGLRRRNQ</sequence>
<dbReference type="eggNOG" id="COG0697">
    <property type="taxonomic scope" value="Bacteria"/>
</dbReference>
<comment type="subcellular location">
    <subcellularLocation>
        <location evidence="1">Cell membrane</location>
        <topology evidence="1">Multi-pass membrane protein</topology>
    </subcellularLocation>
</comment>
<dbReference type="PANTHER" id="PTHR42920">
    <property type="entry name" value="OS03G0707200 PROTEIN-RELATED"/>
    <property type="match status" value="1"/>
</dbReference>
<protein>
    <recommendedName>
        <fullName evidence="8">EamA domain-containing protein</fullName>
    </recommendedName>
</protein>
<comment type="caution">
    <text evidence="9">The sequence shown here is derived from an EMBL/GenBank/DDBJ whole genome shotgun (WGS) entry which is preliminary data.</text>
</comment>
<evidence type="ECO:0000256" key="1">
    <source>
        <dbReference type="ARBA" id="ARBA00004651"/>
    </source>
</evidence>
<keyword evidence="4 7" id="KW-0812">Transmembrane</keyword>
<keyword evidence="10" id="KW-1185">Reference proteome</keyword>
<gene>
    <name evidence="9" type="ORF">HMPREF9453_00904</name>
</gene>
<proteinExistence type="inferred from homology"/>
<dbReference type="SUPFAM" id="SSF103481">
    <property type="entry name" value="Multidrug resistance efflux transporter EmrE"/>
    <property type="match status" value="2"/>
</dbReference>
<evidence type="ECO:0000256" key="3">
    <source>
        <dbReference type="ARBA" id="ARBA00022475"/>
    </source>
</evidence>
<dbReference type="Pfam" id="PF00892">
    <property type="entry name" value="EamA"/>
    <property type="match status" value="2"/>
</dbReference>
<name>H1CZW6_9FIRM</name>
<evidence type="ECO:0000256" key="7">
    <source>
        <dbReference type="SAM" id="Phobius"/>
    </source>
</evidence>
<dbReference type="EMBL" id="ADLT01000019">
    <property type="protein sequence ID" value="EHO63204.1"/>
    <property type="molecule type" value="Genomic_DNA"/>
</dbReference>
<keyword evidence="5 7" id="KW-1133">Transmembrane helix</keyword>
<dbReference type="PANTHER" id="PTHR42920:SF5">
    <property type="entry name" value="EAMA DOMAIN-CONTAINING PROTEIN"/>
    <property type="match status" value="1"/>
</dbReference>
<keyword evidence="6 7" id="KW-0472">Membrane</keyword>
<feature type="transmembrane region" description="Helical" evidence="7">
    <location>
        <begin position="121"/>
        <end position="143"/>
    </location>
</feature>
<feature type="transmembrane region" description="Helical" evidence="7">
    <location>
        <begin position="34"/>
        <end position="51"/>
    </location>
</feature>
<feature type="transmembrane region" description="Helical" evidence="7">
    <location>
        <begin position="149"/>
        <end position="167"/>
    </location>
</feature>
<organism evidence="9 10">
    <name type="scientific">Dialister succinatiphilus YIT 11850</name>
    <dbReference type="NCBI Taxonomy" id="742743"/>
    <lineage>
        <taxon>Bacteria</taxon>
        <taxon>Bacillati</taxon>
        <taxon>Bacillota</taxon>
        <taxon>Negativicutes</taxon>
        <taxon>Veillonellales</taxon>
        <taxon>Veillonellaceae</taxon>
        <taxon>Dialister</taxon>
    </lineage>
</organism>
<feature type="transmembrane region" description="Helical" evidence="7">
    <location>
        <begin position="95"/>
        <end position="114"/>
    </location>
</feature>
<comment type="similarity">
    <text evidence="2">Belongs to the EamA transporter family.</text>
</comment>
<evidence type="ECO:0000256" key="4">
    <source>
        <dbReference type="ARBA" id="ARBA00022692"/>
    </source>
</evidence>
<dbReference type="AlphaFoldDB" id="H1CZW6"/>
<evidence type="ECO:0000256" key="6">
    <source>
        <dbReference type="ARBA" id="ARBA00023136"/>
    </source>
</evidence>
<dbReference type="PATRIC" id="fig|742743.3.peg.920"/>
<evidence type="ECO:0000256" key="5">
    <source>
        <dbReference type="ARBA" id="ARBA00022989"/>
    </source>
</evidence>
<dbReference type="InterPro" id="IPR000620">
    <property type="entry name" value="EamA_dom"/>
</dbReference>
<feature type="transmembrane region" description="Helical" evidence="7">
    <location>
        <begin position="63"/>
        <end position="83"/>
    </location>
</feature>
<keyword evidence="3" id="KW-1003">Cell membrane</keyword>
<feature type="domain" description="EamA" evidence="8">
    <location>
        <begin position="145"/>
        <end position="277"/>
    </location>
</feature>
<evidence type="ECO:0000256" key="2">
    <source>
        <dbReference type="ARBA" id="ARBA00007362"/>
    </source>
</evidence>
<feature type="transmembrane region" description="Helical" evidence="7">
    <location>
        <begin position="174"/>
        <end position="195"/>
    </location>
</feature>
<evidence type="ECO:0000313" key="10">
    <source>
        <dbReference type="Proteomes" id="UP000003277"/>
    </source>
</evidence>
<evidence type="ECO:0000259" key="8">
    <source>
        <dbReference type="Pfam" id="PF00892"/>
    </source>
</evidence>
<accession>H1CZW6</accession>